<keyword evidence="2" id="KW-0812">Transmembrane</keyword>
<evidence type="ECO:0000259" key="3">
    <source>
        <dbReference type="PROSITE" id="PS50076"/>
    </source>
</evidence>
<dbReference type="InterPro" id="IPR036869">
    <property type="entry name" value="J_dom_sf"/>
</dbReference>
<feature type="compositionally biased region" description="Low complexity" evidence="1">
    <location>
        <begin position="478"/>
        <end position="490"/>
    </location>
</feature>
<dbReference type="SMART" id="SM00271">
    <property type="entry name" value="DnaJ"/>
    <property type="match status" value="1"/>
</dbReference>
<keyword evidence="2" id="KW-0472">Membrane</keyword>
<feature type="transmembrane region" description="Helical" evidence="2">
    <location>
        <begin position="557"/>
        <end position="586"/>
    </location>
</feature>
<feature type="region of interest" description="Disordered" evidence="1">
    <location>
        <begin position="81"/>
        <end position="118"/>
    </location>
</feature>
<feature type="compositionally biased region" description="Polar residues" evidence="1">
    <location>
        <begin position="492"/>
        <end position="509"/>
    </location>
</feature>
<keyword evidence="5" id="KW-1185">Reference proteome</keyword>
<feature type="domain" description="J" evidence="3">
    <location>
        <begin position="6"/>
        <end position="70"/>
    </location>
</feature>
<accession>A0ABY5AQQ4</accession>
<name>A0ABY5AQQ4_9CYAN</name>
<evidence type="ECO:0000313" key="4">
    <source>
        <dbReference type="EMBL" id="USR90564.1"/>
    </source>
</evidence>
<proteinExistence type="predicted"/>
<dbReference type="InterPro" id="IPR044685">
    <property type="entry name" value="CPD1-like"/>
</dbReference>
<keyword evidence="2" id="KW-1133">Transmembrane helix</keyword>
<dbReference type="InterPro" id="IPR001623">
    <property type="entry name" value="DnaJ_domain"/>
</dbReference>
<dbReference type="PANTHER" id="PTHR33925:SF1">
    <property type="entry name" value="PROTEIN ACCUMULATION AND REPLICATION OF CHLOROPLASTS 6, CHLOROPLASTIC"/>
    <property type="match status" value="1"/>
</dbReference>
<evidence type="ECO:0000256" key="1">
    <source>
        <dbReference type="SAM" id="MobiDB-lite"/>
    </source>
</evidence>
<dbReference type="EMBL" id="CP098611">
    <property type="protein sequence ID" value="USR90564.1"/>
    <property type="molecule type" value="Genomic_DNA"/>
</dbReference>
<dbReference type="Pfam" id="PF13355">
    <property type="entry name" value="ARC6-like_IMS"/>
    <property type="match status" value="1"/>
</dbReference>
<dbReference type="InterPro" id="IPR057137">
    <property type="entry name" value="CDP1-like_a_solenoid_2"/>
</dbReference>
<gene>
    <name evidence="4" type="ORF">NEA10_17290</name>
</gene>
<dbReference type="Pfam" id="PF00226">
    <property type="entry name" value="DnaJ"/>
    <property type="match status" value="1"/>
</dbReference>
<dbReference type="SUPFAM" id="SSF46565">
    <property type="entry name" value="Chaperone J-domain"/>
    <property type="match status" value="1"/>
</dbReference>
<dbReference type="Pfam" id="PF23468">
    <property type="entry name" value="ARC6"/>
    <property type="match status" value="1"/>
</dbReference>
<feature type="compositionally biased region" description="Polar residues" evidence="1">
    <location>
        <begin position="86"/>
        <end position="100"/>
    </location>
</feature>
<evidence type="ECO:0000256" key="2">
    <source>
        <dbReference type="SAM" id="Phobius"/>
    </source>
</evidence>
<dbReference type="Pfam" id="PF25515">
    <property type="entry name" value="Arm_PDR"/>
    <property type="match status" value="1"/>
</dbReference>
<organism evidence="4 5">
    <name type="scientific">Phormidium yuhuli AB48</name>
    <dbReference type="NCBI Taxonomy" id="2940671"/>
    <lineage>
        <taxon>Bacteria</taxon>
        <taxon>Bacillati</taxon>
        <taxon>Cyanobacteriota</taxon>
        <taxon>Cyanophyceae</taxon>
        <taxon>Oscillatoriophycideae</taxon>
        <taxon>Oscillatoriales</taxon>
        <taxon>Oscillatoriaceae</taxon>
        <taxon>Phormidium</taxon>
        <taxon>Phormidium yuhuli</taxon>
    </lineage>
</organism>
<feature type="region of interest" description="Disordered" evidence="1">
    <location>
        <begin position="451"/>
        <end position="548"/>
    </location>
</feature>
<protein>
    <submittedName>
        <fullName evidence="4">IMS domain-containing protein</fullName>
    </submittedName>
</protein>
<dbReference type="Gene3D" id="1.10.287.110">
    <property type="entry name" value="DnaJ domain"/>
    <property type="match status" value="1"/>
</dbReference>
<dbReference type="CDD" id="cd06257">
    <property type="entry name" value="DnaJ"/>
    <property type="match status" value="1"/>
</dbReference>
<sequence length="747" mass="82607">MLIPLDYYRILGLPIQATAEQIQQSYRDRSRQLPRREYSEAAVEGRKQLIDEAYTVLADAESRARYDSLFLSKTYDDSSVIEEVESQSPASEELSGSPQGDRNGMTPVAPPRPTQSPSLEIEPQQLVGALAILVELGEYDLVLKLGRPHLSGRLPETPALSDPVFRSDIVLTVAVAYLEMGREQWQQRQYENAASSLEAGQALLLREGLFPQVRGEMQNDLQKLRPYRILELLALPLEEESLRQRGLQLLREMLQERGGLDGSQDDGSGLDVNDFLRFIQQLRQYTTAAEQQSLFELEARRPSAVATYLAVYALIGRGFAQRQPGLIYRAKLLLVQLGRRQDVHLEQAVCALLLGQTEQATQALELSQEEEPIRFIQEQSQGSPDLLPGLCLYGERWLQDEVFPHFRDLNNLTASLKDYFADPRVQTHLENLPPESEDSAQWVVAATQTALPPPTDAQPVLAGANASGYRSSAPGWDSSGRSPLGRSGPSWELSSPLSGGSVGRTSITTPRFPGANPFTSGDSSSPTPTAPGPRRRRRRDGASPRPGRRNRVKLDRLLLLIGGGLLTLVVLWMLLTSLLGGLASLLGLSGPELARHGADVGLTDPLFEPPEPEPAPAPDGPLDNAVAQQTIERWLAVKSEAVGQNHTLDRLPTVLTGVALREWQERAENARSNGWYWQFSRHEVTIEAIDINPQNSDQASVEAIVEEEGTLYENGQAVGSTDANPLTVLYRLVRQDGEWRIQDWSVQ</sequence>
<dbReference type="InterPro" id="IPR025344">
    <property type="entry name" value="CDP1-like_IMS"/>
</dbReference>
<dbReference type="InterPro" id="IPR058032">
    <property type="entry name" value="CDP1-like_a_solenoid_1"/>
</dbReference>
<dbReference type="PROSITE" id="PS50076">
    <property type="entry name" value="DNAJ_2"/>
    <property type="match status" value="1"/>
</dbReference>
<evidence type="ECO:0000313" key="5">
    <source>
        <dbReference type="Proteomes" id="UP001056708"/>
    </source>
</evidence>
<reference evidence="4" key="1">
    <citation type="submission" date="2022-06" db="EMBL/GenBank/DDBJ databases">
        <title>Genome sequence of Phormidium yuhuli AB48 isolated from an industrial photobioreactor environment.</title>
        <authorList>
            <person name="Qiu Y."/>
            <person name="Noonan A.J.C."/>
            <person name="Dofher K."/>
            <person name="Koch M."/>
            <person name="Kieft B."/>
            <person name="Lin X."/>
            <person name="Ziels R.M."/>
            <person name="Hallam S.J."/>
        </authorList>
    </citation>
    <scope>NUCLEOTIDE SEQUENCE</scope>
    <source>
        <strain evidence="4">AB48</strain>
    </source>
</reference>
<dbReference type="Proteomes" id="UP001056708">
    <property type="component" value="Chromosome"/>
</dbReference>
<dbReference type="PANTHER" id="PTHR33925">
    <property type="entry name" value="PLASTID DIVISION PROTEIN CDP1, CHLOROPLASTIC-RELATED"/>
    <property type="match status" value="1"/>
</dbReference>
<dbReference type="RefSeq" id="WP_252662592.1">
    <property type="nucleotide sequence ID" value="NZ_CP098611.1"/>
</dbReference>